<dbReference type="InterPro" id="IPR025929">
    <property type="entry name" value="INSIG_fam"/>
</dbReference>
<dbReference type="GO" id="GO:0016126">
    <property type="term" value="P:sterol biosynthetic process"/>
    <property type="evidence" value="ECO:0007669"/>
    <property type="project" value="TreeGrafter"/>
</dbReference>
<dbReference type="PANTHER" id="PTHR15301">
    <property type="entry name" value="INSULIN-INDUCED GENE 1"/>
    <property type="match status" value="1"/>
</dbReference>
<comment type="subcellular location">
    <subcellularLocation>
        <location evidence="1">Endoplasmic reticulum membrane</location>
        <topology evidence="1">Multi-pass membrane protein</topology>
    </subcellularLocation>
</comment>
<keyword evidence="5 8" id="KW-1133">Transmembrane helix</keyword>
<keyword evidence="6 8" id="KW-0472">Membrane</keyword>
<evidence type="ECO:0000256" key="8">
    <source>
        <dbReference type="SAM" id="Phobius"/>
    </source>
</evidence>
<evidence type="ECO:0000256" key="3">
    <source>
        <dbReference type="ARBA" id="ARBA00022692"/>
    </source>
</evidence>
<evidence type="ECO:0000256" key="1">
    <source>
        <dbReference type="ARBA" id="ARBA00004477"/>
    </source>
</evidence>
<protein>
    <submittedName>
        <fullName evidence="9">Uncharacterized protein</fullName>
    </submittedName>
</protein>
<feature type="transmembrane region" description="Helical" evidence="8">
    <location>
        <begin position="94"/>
        <end position="113"/>
    </location>
</feature>
<organism evidence="9 10">
    <name type="scientific">Ogataea philodendri</name>
    <dbReference type="NCBI Taxonomy" id="1378263"/>
    <lineage>
        <taxon>Eukaryota</taxon>
        <taxon>Fungi</taxon>
        <taxon>Dikarya</taxon>
        <taxon>Ascomycota</taxon>
        <taxon>Saccharomycotina</taxon>
        <taxon>Pichiomycetes</taxon>
        <taxon>Pichiales</taxon>
        <taxon>Pichiaceae</taxon>
        <taxon>Ogataea</taxon>
    </lineage>
</organism>
<dbReference type="Proteomes" id="UP000769157">
    <property type="component" value="Unassembled WGS sequence"/>
</dbReference>
<comment type="caution">
    <text evidence="9">The sequence shown here is derived from an EMBL/GenBank/DDBJ whole genome shotgun (WGS) entry which is preliminary data.</text>
</comment>
<dbReference type="PANTHER" id="PTHR15301:SF3">
    <property type="entry name" value="PROTEIN NSG1-RELATED"/>
    <property type="match status" value="1"/>
</dbReference>
<dbReference type="Pfam" id="PF07281">
    <property type="entry name" value="INSIG"/>
    <property type="match status" value="1"/>
</dbReference>
<dbReference type="EMBL" id="JAEUBE010000295">
    <property type="protein sequence ID" value="KAH3665424.1"/>
    <property type="molecule type" value="Genomic_DNA"/>
</dbReference>
<feature type="transmembrane region" description="Helical" evidence="8">
    <location>
        <begin position="212"/>
        <end position="229"/>
    </location>
</feature>
<gene>
    <name evidence="9" type="ORF">OGAPHI_003608</name>
</gene>
<evidence type="ECO:0000313" key="9">
    <source>
        <dbReference type="EMBL" id="KAH3665424.1"/>
    </source>
</evidence>
<proteinExistence type="inferred from homology"/>
<comment type="similarity">
    <text evidence="2">Belongs to the INSIG family.</text>
</comment>
<feature type="compositionally biased region" description="Polar residues" evidence="7">
    <location>
        <begin position="1"/>
        <end position="15"/>
    </location>
</feature>
<feature type="transmembrane region" description="Helical" evidence="8">
    <location>
        <begin position="236"/>
        <end position="252"/>
    </location>
</feature>
<evidence type="ECO:0000256" key="5">
    <source>
        <dbReference type="ARBA" id="ARBA00022989"/>
    </source>
</evidence>
<feature type="transmembrane region" description="Helical" evidence="8">
    <location>
        <begin position="272"/>
        <end position="289"/>
    </location>
</feature>
<dbReference type="GO" id="GO:0005789">
    <property type="term" value="C:endoplasmic reticulum membrane"/>
    <property type="evidence" value="ECO:0007669"/>
    <property type="project" value="UniProtKB-SubCell"/>
</dbReference>
<reference evidence="9" key="2">
    <citation type="submission" date="2021-01" db="EMBL/GenBank/DDBJ databases">
        <authorList>
            <person name="Schikora-Tamarit M.A."/>
        </authorList>
    </citation>
    <scope>NUCLEOTIDE SEQUENCE</scope>
    <source>
        <strain evidence="9">CBS6075</strain>
    </source>
</reference>
<dbReference type="OrthoDB" id="205546at2759"/>
<keyword evidence="3 8" id="KW-0812">Transmembrane</keyword>
<dbReference type="AlphaFoldDB" id="A0A9P8P5M1"/>
<evidence type="ECO:0000256" key="6">
    <source>
        <dbReference type="ARBA" id="ARBA00023136"/>
    </source>
</evidence>
<accession>A0A9P8P5M1</accession>
<evidence type="ECO:0000256" key="2">
    <source>
        <dbReference type="ARBA" id="ARBA00007475"/>
    </source>
</evidence>
<reference evidence="9" key="1">
    <citation type="journal article" date="2021" name="Open Biol.">
        <title>Shared evolutionary footprints suggest mitochondrial oxidative damage underlies multiple complex I losses in fungi.</title>
        <authorList>
            <person name="Schikora-Tamarit M.A."/>
            <person name="Marcet-Houben M."/>
            <person name="Nosek J."/>
            <person name="Gabaldon T."/>
        </authorList>
    </citation>
    <scope>NUCLEOTIDE SEQUENCE</scope>
    <source>
        <strain evidence="9">CBS6075</strain>
    </source>
</reference>
<keyword evidence="10" id="KW-1185">Reference proteome</keyword>
<feature type="region of interest" description="Disordered" evidence="7">
    <location>
        <begin position="1"/>
        <end position="20"/>
    </location>
</feature>
<sequence>MTTNKAQSTGNTNKTDSIDQDTLMARNTSVLTLTTPQLYSIYGGEENLIDQPDETAGNIYADLKENIYKRDELDHSEVKHVRNTKSKPKTTSSVFVEIFIKLLTLCVFGNLFIKLTEQLHTLNPTLPNFTDFRIFYVFKDNAKLNLTPLQTDILNNSLTGLILGAIRPLSDRVFSQKVNNKTLFETSSIIRSTVALIGLSYCLRKVEWQSKLQAASVFLLVSTLLWIILDSTLGGFLSSSIGAIGTMAVYTYSKYQQDPEVVLQDHDIQADLLWIGSFLFITLVIFGKISKRLIG</sequence>
<keyword evidence="4" id="KW-0256">Endoplasmic reticulum</keyword>
<evidence type="ECO:0000256" key="7">
    <source>
        <dbReference type="SAM" id="MobiDB-lite"/>
    </source>
</evidence>
<dbReference type="GeneID" id="70235573"/>
<evidence type="ECO:0000256" key="4">
    <source>
        <dbReference type="ARBA" id="ARBA00022824"/>
    </source>
</evidence>
<dbReference type="RefSeq" id="XP_046060628.1">
    <property type="nucleotide sequence ID" value="XM_046204601.1"/>
</dbReference>
<evidence type="ECO:0000313" key="10">
    <source>
        <dbReference type="Proteomes" id="UP000769157"/>
    </source>
</evidence>
<name>A0A9P8P5M1_9ASCO</name>